<organism evidence="2 3">
    <name type="scientific">Mycena rosella</name>
    <name type="common">Pink bonnet</name>
    <name type="synonym">Agaricus rosellus</name>
    <dbReference type="NCBI Taxonomy" id="1033263"/>
    <lineage>
        <taxon>Eukaryota</taxon>
        <taxon>Fungi</taxon>
        <taxon>Dikarya</taxon>
        <taxon>Basidiomycota</taxon>
        <taxon>Agaricomycotina</taxon>
        <taxon>Agaricomycetes</taxon>
        <taxon>Agaricomycetidae</taxon>
        <taxon>Agaricales</taxon>
        <taxon>Marasmiineae</taxon>
        <taxon>Mycenaceae</taxon>
        <taxon>Mycena</taxon>
    </lineage>
</organism>
<feature type="region of interest" description="Disordered" evidence="1">
    <location>
        <begin position="64"/>
        <end position="97"/>
    </location>
</feature>
<feature type="region of interest" description="Disordered" evidence="1">
    <location>
        <begin position="111"/>
        <end position="163"/>
    </location>
</feature>
<keyword evidence="3" id="KW-1185">Reference proteome</keyword>
<evidence type="ECO:0000313" key="2">
    <source>
        <dbReference type="EMBL" id="KAJ7671730.1"/>
    </source>
</evidence>
<feature type="compositionally biased region" description="Basic residues" evidence="1">
    <location>
        <begin position="440"/>
        <end position="456"/>
    </location>
</feature>
<dbReference type="EMBL" id="JARKIE010000173">
    <property type="protein sequence ID" value="KAJ7671730.1"/>
    <property type="molecule type" value="Genomic_DNA"/>
</dbReference>
<evidence type="ECO:0000256" key="1">
    <source>
        <dbReference type="SAM" id="MobiDB-lite"/>
    </source>
</evidence>
<gene>
    <name evidence="2" type="ORF">B0H17DRAFT_1209013</name>
</gene>
<feature type="compositionally biased region" description="Polar residues" evidence="1">
    <location>
        <begin position="497"/>
        <end position="506"/>
    </location>
</feature>
<feature type="region of interest" description="Disordered" evidence="1">
    <location>
        <begin position="438"/>
        <end position="506"/>
    </location>
</feature>
<proteinExistence type="predicted"/>
<feature type="compositionally biased region" description="Polar residues" evidence="1">
    <location>
        <begin position="115"/>
        <end position="125"/>
    </location>
</feature>
<feature type="compositionally biased region" description="Basic and acidic residues" evidence="1">
    <location>
        <begin position="150"/>
        <end position="159"/>
    </location>
</feature>
<evidence type="ECO:0000313" key="3">
    <source>
        <dbReference type="Proteomes" id="UP001221757"/>
    </source>
</evidence>
<dbReference type="Proteomes" id="UP001221757">
    <property type="component" value="Unassembled WGS sequence"/>
</dbReference>
<accession>A0AAD7CZH7</accession>
<comment type="caution">
    <text evidence="2">The sequence shown here is derived from an EMBL/GenBank/DDBJ whole genome shotgun (WGS) entry which is preliminary data.</text>
</comment>
<name>A0AAD7CZH7_MYCRO</name>
<feature type="compositionally biased region" description="Acidic residues" evidence="1">
    <location>
        <begin position="130"/>
        <end position="141"/>
    </location>
</feature>
<dbReference type="AlphaFoldDB" id="A0AAD7CZH7"/>
<sequence>MSDSIAYSDRALRKKLKPELQAIATAMGLDTGQQRVSDLITSIQGHMKARSEMADDPKCLPLFAHRSAPKAGGKTSADKAAEEAVVPPQPTTGANKTLLKRKIQTDPPALFEQLAPTSGPRSATSPEVKDDGDDSESDLSDGDSPPPTPIRDEKHELKAPKKARALQIPKHEIPGVVQVTFFDENDHSALLRQVPVLSDEIPITVVAAEDGSTHFKTSLSMLLPAAILNDSPIKERGGRIYRANIRAPTDASMVHDTSQFPLPSAERLKFTGSASDVPLAIATDRAINNPTGKLATPDVRRAFLVFLHGVMRLNFPDLLEFGKRWPRAKAAGMLLDRFLMQENIFDLFTAWSRPTGGYTVPTGYENYTGVAFTKDNLIEAGGFGSFSSSSTATIFAPQMLAKAPKAKAWYESGGTTHDDFFRKMKTADFKKYLDADHHDRASRHTGSRSHGRRRSRSLSLGEGTSRKHLRKSSRSDSGEDSEDDRHRAKRSKHKAASVNSDNLDRE</sequence>
<protein>
    <submittedName>
        <fullName evidence="2">Uncharacterized protein</fullName>
    </submittedName>
</protein>
<reference evidence="2" key="1">
    <citation type="submission" date="2023-03" db="EMBL/GenBank/DDBJ databases">
        <title>Massive genome expansion in bonnet fungi (Mycena s.s.) driven by repeated elements and novel gene families across ecological guilds.</title>
        <authorList>
            <consortium name="Lawrence Berkeley National Laboratory"/>
            <person name="Harder C.B."/>
            <person name="Miyauchi S."/>
            <person name="Viragh M."/>
            <person name="Kuo A."/>
            <person name="Thoen E."/>
            <person name="Andreopoulos B."/>
            <person name="Lu D."/>
            <person name="Skrede I."/>
            <person name="Drula E."/>
            <person name="Henrissat B."/>
            <person name="Morin E."/>
            <person name="Kohler A."/>
            <person name="Barry K."/>
            <person name="LaButti K."/>
            <person name="Morin E."/>
            <person name="Salamov A."/>
            <person name="Lipzen A."/>
            <person name="Mereny Z."/>
            <person name="Hegedus B."/>
            <person name="Baldrian P."/>
            <person name="Stursova M."/>
            <person name="Weitz H."/>
            <person name="Taylor A."/>
            <person name="Grigoriev I.V."/>
            <person name="Nagy L.G."/>
            <person name="Martin F."/>
            <person name="Kauserud H."/>
        </authorList>
    </citation>
    <scope>NUCLEOTIDE SEQUENCE</scope>
    <source>
        <strain evidence="2">CBHHK067</strain>
    </source>
</reference>